<dbReference type="STRING" id="1419482.SAMN05444266_109206"/>
<dbReference type="EMBL" id="FRBL01000009">
    <property type="protein sequence ID" value="SHM61703.1"/>
    <property type="molecule type" value="Genomic_DNA"/>
</dbReference>
<feature type="domain" description="RNA polymerase sigma factor 70 region 4 type 2" evidence="5">
    <location>
        <begin position="124"/>
        <end position="175"/>
    </location>
</feature>
<protein>
    <submittedName>
        <fullName evidence="6">RNA polymerase sigma-70 factor, ECF subfamily</fullName>
    </submittedName>
</protein>
<keyword evidence="7" id="KW-1185">Reference proteome</keyword>
<keyword evidence="2" id="KW-0805">Transcription regulation</keyword>
<dbReference type="OrthoDB" id="659361at2"/>
<dbReference type="NCBIfam" id="TIGR02985">
    <property type="entry name" value="Sig70_bacteroi1"/>
    <property type="match status" value="1"/>
</dbReference>
<dbReference type="PANTHER" id="PTHR43133">
    <property type="entry name" value="RNA POLYMERASE ECF-TYPE SIGMA FACTO"/>
    <property type="match status" value="1"/>
</dbReference>
<evidence type="ECO:0000256" key="2">
    <source>
        <dbReference type="ARBA" id="ARBA00023015"/>
    </source>
</evidence>
<dbReference type="InterPro" id="IPR014327">
    <property type="entry name" value="RNA_pol_sigma70_bacteroid"/>
</dbReference>
<evidence type="ECO:0000256" key="3">
    <source>
        <dbReference type="ARBA" id="ARBA00023082"/>
    </source>
</evidence>
<reference evidence="6 7" key="1">
    <citation type="submission" date="2016-11" db="EMBL/GenBank/DDBJ databases">
        <authorList>
            <person name="Jaros S."/>
            <person name="Januszkiewicz K."/>
            <person name="Wedrychowicz H."/>
        </authorList>
    </citation>
    <scope>NUCLEOTIDE SEQUENCE [LARGE SCALE GENOMIC DNA]</scope>
    <source>
        <strain evidence="6 7">DSM 27406</strain>
    </source>
</reference>
<evidence type="ECO:0000313" key="7">
    <source>
        <dbReference type="Proteomes" id="UP000184420"/>
    </source>
</evidence>
<evidence type="ECO:0000313" key="6">
    <source>
        <dbReference type="EMBL" id="SHM61703.1"/>
    </source>
</evidence>
<comment type="similarity">
    <text evidence="1">Belongs to the sigma-70 factor family. ECF subfamily.</text>
</comment>
<dbReference type="InterPro" id="IPR013325">
    <property type="entry name" value="RNA_pol_sigma_r2"/>
</dbReference>
<gene>
    <name evidence="6" type="ORF">SAMN05444266_109206</name>
</gene>
<keyword evidence="4" id="KW-0804">Transcription</keyword>
<evidence type="ECO:0000256" key="4">
    <source>
        <dbReference type="ARBA" id="ARBA00023163"/>
    </source>
</evidence>
<keyword evidence="3" id="KW-0731">Sigma factor</keyword>
<dbReference type="InterPro" id="IPR039425">
    <property type="entry name" value="RNA_pol_sigma-70-like"/>
</dbReference>
<name>A0A1M7K9R4_9BACT</name>
<dbReference type="NCBIfam" id="TIGR02937">
    <property type="entry name" value="sigma70-ECF"/>
    <property type="match status" value="1"/>
</dbReference>
<dbReference type="GO" id="GO:0006352">
    <property type="term" value="P:DNA-templated transcription initiation"/>
    <property type="evidence" value="ECO:0007669"/>
    <property type="project" value="InterPro"/>
</dbReference>
<organism evidence="6 7">
    <name type="scientific">Chitinophaga jiangningensis</name>
    <dbReference type="NCBI Taxonomy" id="1419482"/>
    <lineage>
        <taxon>Bacteria</taxon>
        <taxon>Pseudomonadati</taxon>
        <taxon>Bacteroidota</taxon>
        <taxon>Chitinophagia</taxon>
        <taxon>Chitinophagales</taxon>
        <taxon>Chitinophagaceae</taxon>
        <taxon>Chitinophaga</taxon>
    </lineage>
</organism>
<evidence type="ECO:0000256" key="1">
    <source>
        <dbReference type="ARBA" id="ARBA00010641"/>
    </source>
</evidence>
<dbReference type="Gene3D" id="1.10.10.10">
    <property type="entry name" value="Winged helix-like DNA-binding domain superfamily/Winged helix DNA-binding domain"/>
    <property type="match status" value="1"/>
</dbReference>
<dbReference type="GO" id="GO:0016987">
    <property type="term" value="F:sigma factor activity"/>
    <property type="evidence" value="ECO:0007669"/>
    <property type="project" value="UniProtKB-KW"/>
</dbReference>
<sequence>MTKIAISELIEKIVMFDDQQAFKLIYQHYFIRLFRLSFSIVKTKELAEEITNDALVMLWHKRTRLPAIHNLDIYLYTAVKNDSVTKLNKEQAKYTTDISTVMGEMVQITADPEKLMISAEMAKQLTAAIASLPPRCRLIFKLIKEDGMKYKEVAALLDLSVKTVEAQLTIAVKKIMTVTQLRVNSRKTSQL</sequence>
<dbReference type="InterPro" id="IPR014284">
    <property type="entry name" value="RNA_pol_sigma-70_dom"/>
</dbReference>
<dbReference type="Pfam" id="PF08281">
    <property type="entry name" value="Sigma70_r4_2"/>
    <property type="match status" value="1"/>
</dbReference>
<dbReference type="InterPro" id="IPR013324">
    <property type="entry name" value="RNA_pol_sigma_r3/r4-like"/>
</dbReference>
<evidence type="ECO:0000259" key="5">
    <source>
        <dbReference type="Pfam" id="PF08281"/>
    </source>
</evidence>
<dbReference type="InterPro" id="IPR036388">
    <property type="entry name" value="WH-like_DNA-bd_sf"/>
</dbReference>
<dbReference type="GO" id="GO:0003677">
    <property type="term" value="F:DNA binding"/>
    <property type="evidence" value="ECO:0007669"/>
    <property type="project" value="InterPro"/>
</dbReference>
<dbReference type="Proteomes" id="UP000184420">
    <property type="component" value="Unassembled WGS sequence"/>
</dbReference>
<dbReference type="InterPro" id="IPR013249">
    <property type="entry name" value="RNA_pol_sigma70_r4_t2"/>
</dbReference>
<dbReference type="SUPFAM" id="SSF88946">
    <property type="entry name" value="Sigma2 domain of RNA polymerase sigma factors"/>
    <property type="match status" value="1"/>
</dbReference>
<proteinExistence type="inferred from homology"/>
<dbReference type="Gene3D" id="1.10.1740.10">
    <property type="match status" value="1"/>
</dbReference>
<dbReference type="PANTHER" id="PTHR43133:SF46">
    <property type="entry name" value="RNA POLYMERASE SIGMA-70 FACTOR ECF SUBFAMILY"/>
    <property type="match status" value="1"/>
</dbReference>
<dbReference type="AlphaFoldDB" id="A0A1M7K9R4"/>
<dbReference type="SUPFAM" id="SSF88659">
    <property type="entry name" value="Sigma3 and sigma4 domains of RNA polymerase sigma factors"/>
    <property type="match status" value="1"/>
</dbReference>
<dbReference type="RefSeq" id="WP_073085695.1">
    <property type="nucleotide sequence ID" value="NZ_FRBL01000009.1"/>
</dbReference>
<accession>A0A1M7K9R4</accession>